<dbReference type="SUPFAM" id="SSF56281">
    <property type="entry name" value="Metallo-hydrolase/oxidoreductase"/>
    <property type="match status" value="1"/>
</dbReference>
<organism evidence="3">
    <name type="scientific">Solibacter usitatus (strain Ellin6076)</name>
    <dbReference type="NCBI Taxonomy" id="234267"/>
    <lineage>
        <taxon>Bacteria</taxon>
        <taxon>Pseudomonadati</taxon>
        <taxon>Acidobacteriota</taxon>
        <taxon>Terriglobia</taxon>
        <taxon>Bryobacterales</taxon>
        <taxon>Solibacteraceae</taxon>
        <taxon>Candidatus Solibacter</taxon>
    </lineage>
</organism>
<feature type="domain" description="Rhodanese" evidence="2">
    <location>
        <begin position="264"/>
        <end position="355"/>
    </location>
</feature>
<dbReference type="InterPro" id="IPR001763">
    <property type="entry name" value="Rhodanese-like_dom"/>
</dbReference>
<dbReference type="GO" id="GO:0046872">
    <property type="term" value="F:metal ion binding"/>
    <property type="evidence" value="ECO:0007669"/>
    <property type="project" value="UniProtKB-KW"/>
</dbReference>
<dbReference type="Gene3D" id="3.60.15.10">
    <property type="entry name" value="Ribonuclease Z/Hydroxyacylglutathione hydrolase-like"/>
    <property type="match status" value="1"/>
</dbReference>
<dbReference type="Pfam" id="PF00753">
    <property type="entry name" value="Lactamase_B"/>
    <property type="match status" value="1"/>
</dbReference>
<dbReference type="FunFam" id="3.60.15.10:FF:000030">
    <property type="entry name" value="Metallo-beta-lactamase family protein"/>
    <property type="match status" value="1"/>
</dbReference>
<keyword evidence="1" id="KW-0479">Metal-binding</keyword>
<sequence length="465" mass="50075">MYFQQFYLGCLSHASYVIGSGGIAAVVDPQRDVGIYIEDAVKHGLRIAHVVETHLHADFISGHQELATLTGADIYLGAEAGAAFPHVPVRDGDELRFGNCVLRFLETPGHTLESISILVTDLERSPDPYAVLTGDTLFIGDVGRPDLAPNHTPQQLAGMLYESLQKKLLTLPDGVEVYPAHGAGSLCGRQMSAERSSTIGQQRTANFALQAKSKEDFVRLLTAELPERPGYFALDAELNRSGPAPLADLPVPAALLAKEVLAMQKDGVLVLDTRPTSQFGGAHIPGAIHVGLAGQFASWAARLIGLQAKIILVAEERDAMLDARTRLARVGLENVAGYLEDGMTAWFREGLPVDQVPQVTVQDLHREIAHVQVIDVRQPGEWEQGHIAQATHRPLPKIPGNLDGLDRDQAVAVHCKSGYRSSIATSLLKREGFKNVMNVIGGYDAWVACGLPVVQAEPSPQSAGT</sequence>
<evidence type="ECO:0000313" key="3">
    <source>
        <dbReference type="EMBL" id="ABJ88183.1"/>
    </source>
</evidence>
<proteinExistence type="predicted"/>
<dbReference type="CDD" id="cd00158">
    <property type="entry name" value="RHOD"/>
    <property type="match status" value="1"/>
</dbReference>
<dbReference type="SMART" id="SM00450">
    <property type="entry name" value="RHOD"/>
    <property type="match status" value="2"/>
</dbReference>
<dbReference type="PANTHER" id="PTHR43084">
    <property type="entry name" value="PERSULFIDE DIOXYGENASE ETHE1"/>
    <property type="match status" value="1"/>
</dbReference>
<dbReference type="GO" id="GO:0070813">
    <property type="term" value="P:hydrogen sulfide metabolic process"/>
    <property type="evidence" value="ECO:0007669"/>
    <property type="project" value="TreeGrafter"/>
</dbReference>
<dbReference type="InParanoid" id="Q01Q87"/>
<dbReference type="InterPro" id="IPR036873">
    <property type="entry name" value="Rhodanese-like_dom_sf"/>
</dbReference>
<feature type="domain" description="Rhodanese" evidence="2">
    <location>
        <begin position="367"/>
        <end position="455"/>
    </location>
</feature>
<dbReference type="PANTHER" id="PTHR43084:SF1">
    <property type="entry name" value="PERSULFIDE DIOXYGENASE ETHE1, MITOCHONDRIAL"/>
    <property type="match status" value="1"/>
</dbReference>
<dbReference type="Pfam" id="PF00581">
    <property type="entry name" value="Rhodanese"/>
    <property type="match status" value="2"/>
</dbReference>
<dbReference type="STRING" id="234267.Acid_7272"/>
<dbReference type="Gene3D" id="3.40.250.10">
    <property type="entry name" value="Rhodanese-like domain"/>
    <property type="match status" value="2"/>
</dbReference>
<dbReference type="InterPro" id="IPR001279">
    <property type="entry name" value="Metallo-B-lactamas"/>
</dbReference>
<evidence type="ECO:0000256" key="1">
    <source>
        <dbReference type="ARBA" id="ARBA00022723"/>
    </source>
</evidence>
<dbReference type="InterPro" id="IPR044528">
    <property type="entry name" value="POD-like_MBL-fold"/>
</dbReference>
<dbReference type="GO" id="GO:0006749">
    <property type="term" value="P:glutathione metabolic process"/>
    <property type="evidence" value="ECO:0007669"/>
    <property type="project" value="InterPro"/>
</dbReference>
<dbReference type="InterPro" id="IPR051682">
    <property type="entry name" value="Mito_Persulfide_Diox"/>
</dbReference>
<dbReference type="InterPro" id="IPR036866">
    <property type="entry name" value="RibonucZ/Hydroxyglut_hydro"/>
</dbReference>
<dbReference type="eggNOG" id="COG0491">
    <property type="taxonomic scope" value="Bacteria"/>
</dbReference>
<dbReference type="PROSITE" id="PS50206">
    <property type="entry name" value="RHODANESE_3"/>
    <property type="match status" value="2"/>
</dbReference>
<dbReference type="GO" id="GO:0050313">
    <property type="term" value="F:sulfur dioxygenase activity"/>
    <property type="evidence" value="ECO:0007669"/>
    <property type="project" value="InterPro"/>
</dbReference>
<accession>Q01Q87</accession>
<dbReference type="HOGENOM" id="CLU_030571_7_1_0"/>
<dbReference type="eggNOG" id="COG0607">
    <property type="taxonomic scope" value="Bacteria"/>
</dbReference>
<dbReference type="KEGG" id="sus:Acid_7272"/>
<dbReference type="CDD" id="cd07724">
    <property type="entry name" value="POD-like_MBL-fold"/>
    <property type="match status" value="1"/>
</dbReference>
<dbReference type="SMART" id="SM00849">
    <property type="entry name" value="Lactamase_B"/>
    <property type="match status" value="1"/>
</dbReference>
<reference evidence="3" key="1">
    <citation type="submission" date="2006-10" db="EMBL/GenBank/DDBJ databases">
        <title>Complete sequence of Solibacter usitatus Ellin6076.</title>
        <authorList>
            <consortium name="US DOE Joint Genome Institute"/>
            <person name="Copeland A."/>
            <person name="Lucas S."/>
            <person name="Lapidus A."/>
            <person name="Barry K."/>
            <person name="Detter J.C."/>
            <person name="Glavina del Rio T."/>
            <person name="Hammon N."/>
            <person name="Israni S."/>
            <person name="Dalin E."/>
            <person name="Tice H."/>
            <person name="Pitluck S."/>
            <person name="Thompson L.S."/>
            <person name="Brettin T."/>
            <person name="Bruce D."/>
            <person name="Han C."/>
            <person name="Tapia R."/>
            <person name="Gilna P."/>
            <person name="Schmutz J."/>
            <person name="Larimer F."/>
            <person name="Land M."/>
            <person name="Hauser L."/>
            <person name="Kyrpides N."/>
            <person name="Mikhailova N."/>
            <person name="Janssen P.H."/>
            <person name="Kuske C.R."/>
            <person name="Richardson P."/>
        </authorList>
    </citation>
    <scope>NUCLEOTIDE SEQUENCE</scope>
    <source>
        <strain evidence="3">Ellin6076</strain>
    </source>
</reference>
<dbReference type="SUPFAM" id="SSF52821">
    <property type="entry name" value="Rhodanese/Cell cycle control phosphatase"/>
    <property type="match status" value="2"/>
</dbReference>
<protein>
    <submittedName>
        <fullName evidence="3">Beta-lactamase domain protein</fullName>
    </submittedName>
</protein>
<name>Q01Q87_SOLUE</name>
<dbReference type="AlphaFoldDB" id="Q01Q87"/>
<dbReference type="OrthoDB" id="9784009at2"/>
<gene>
    <name evidence="3" type="ordered locus">Acid_7272</name>
</gene>
<dbReference type="FunFam" id="3.40.250.10:FF:000049">
    <property type="entry name" value="Phage shock protein E"/>
    <property type="match status" value="1"/>
</dbReference>
<evidence type="ECO:0000259" key="2">
    <source>
        <dbReference type="PROSITE" id="PS50206"/>
    </source>
</evidence>
<dbReference type="EMBL" id="CP000473">
    <property type="protein sequence ID" value="ABJ88183.1"/>
    <property type="molecule type" value="Genomic_DNA"/>
</dbReference>